<dbReference type="AlphaFoldDB" id="A0A4T0FFF8"/>
<feature type="compositionally biased region" description="Basic and acidic residues" evidence="1">
    <location>
        <begin position="509"/>
        <end position="531"/>
    </location>
</feature>
<gene>
    <name evidence="2" type="ORF">E3P99_03820</name>
</gene>
<feature type="region of interest" description="Disordered" evidence="1">
    <location>
        <begin position="509"/>
        <end position="561"/>
    </location>
</feature>
<feature type="compositionally biased region" description="Basic and acidic residues" evidence="1">
    <location>
        <begin position="550"/>
        <end position="561"/>
    </location>
</feature>
<organism evidence="2 3">
    <name type="scientific">Wallemia hederae</name>
    <dbReference type="NCBI Taxonomy" id="1540922"/>
    <lineage>
        <taxon>Eukaryota</taxon>
        <taxon>Fungi</taxon>
        <taxon>Dikarya</taxon>
        <taxon>Basidiomycota</taxon>
        <taxon>Wallemiomycotina</taxon>
        <taxon>Wallemiomycetes</taxon>
        <taxon>Wallemiales</taxon>
        <taxon>Wallemiaceae</taxon>
        <taxon>Wallemia</taxon>
    </lineage>
</organism>
<dbReference type="OrthoDB" id="3353982at2759"/>
<evidence type="ECO:0008006" key="4">
    <source>
        <dbReference type="Google" id="ProtNLM"/>
    </source>
</evidence>
<dbReference type="Proteomes" id="UP000310189">
    <property type="component" value="Unassembled WGS sequence"/>
</dbReference>
<dbReference type="EMBL" id="SPNW01000091">
    <property type="protein sequence ID" value="TIA86025.1"/>
    <property type="molecule type" value="Genomic_DNA"/>
</dbReference>
<proteinExistence type="predicted"/>
<accession>A0A4T0FFF8</accession>
<comment type="caution">
    <text evidence="2">The sequence shown here is derived from an EMBL/GenBank/DDBJ whole genome shotgun (WGS) entry which is preliminary data.</text>
</comment>
<name>A0A4T0FFF8_9BASI</name>
<reference evidence="2 3" key="1">
    <citation type="submission" date="2019-03" db="EMBL/GenBank/DDBJ databases">
        <title>Sequencing 23 genomes of Wallemia ichthyophaga.</title>
        <authorList>
            <person name="Gostincar C."/>
        </authorList>
    </citation>
    <scope>NUCLEOTIDE SEQUENCE [LARGE SCALE GENOMIC DNA]</scope>
    <source>
        <strain evidence="2 3">EXF-5753</strain>
    </source>
</reference>
<keyword evidence="3" id="KW-1185">Reference proteome</keyword>
<evidence type="ECO:0000313" key="3">
    <source>
        <dbReference type="Proteomes" id="UP000310189"/>
    </source>
</evidence>
<protein>
    <recommendedName>
        <fullName evidence="4">F-box domain-containing protein</fullName>
    </recommendedName>
</protein>
<evidence type="ECO:0000313" key="2">
    <source>
        <dbReference type="EMBL" id="TIA86025.1"/>
    </source>
</evidence>
<feature type="compositionally biased region" description="Acidic residues" evidence="1">
    <location>
        <begin position="631"/>
        <end position="652"/>
    </location>
</feature>
<feature type="region of interest" description="Disordered" evidence="1">
    <location>
        <begin position="625"/>
        <end position="660"/>
    </location>
</feature>
<evidence type="ECO:0000256" key="1">
    <source>
        <dbReference type="SAM" id="MobiDB-lite"/>
    </source>
</evidence>
<sequence>MASLMKLPSELWSCVLEQLDPRDQSSTSAALMIAFPKAPVDFKHVWTHIHLRNEIQVKALNLKLVNDREMKLSLQTQPHLGQSLRHSALLGDPYYLINVYETLKQAHLLSIFVGPAFAPEHLKDLFRKPRSNLETLNIHFRPYLKRRSYYQFLKGAYFDSTLEELASQWPKNPNLKRLSFIQDNPPSTDYKASKERLPVEEEEAKELVDHSTYLNSYSGGPSTIFKNKLLTDDLPKKFAHPIVFFNLTQCLTQFASSEFASSIEHFRLRIPQRDVATSLSVPGSLPNVKSLDLSTTILRVNGPDANLANLLRRLGKLQYLILDQTGLLGVDKRFINLVARDKAKKAARATGQICATTGLVRAKQLQTRINEWVAEQRASFAGMNEDMIRQANEEHHTAAQEHVAHQSTSRRRINTGRRAFQANFSIREQAETAAVPRLSSAARAYLKHAPVEYVVLAELPCMKAIAIGVRDSVNQARREEWQREFEKGWKEGCSKVVDSMNMSYRSWLRSREEESKVKETRGEGPGRDKGRQQQKYKKYGKSSTTTSQNRPERSEDRKKKVELIRIDENVAGEESIRGSTLPSDFINHFQGLRVCFSEEEVLKMISHASDKGFEVPKFCSIGKCEHPGEMNDSDSSDDEDDGEDGETGETGDNDDRQCPSGCAHEYVKATWSDL</sequence>